<evidence type="ECO:0000313" key="2">
    <source>
        <dbReference type="EMBL" id="TCO69946.1"/>
    </source>
</evidence>
<feature type="transmembrane region" description="Helical" evidence="1">
    <location>
        <begin position="262"/>
        <end position="280"/>
    </location>
</feature>
<reference evidence="2 3" key="1">
    <citation type="submission" date="2019-03" db="EMBL/GenBank/DDBJ databases">
        <title>Genomic Encyclopedia of Type Strains, Phase IV (KMG-IV): sequencing the most valuable type-strain genomes for metagenomic binning, comparative biology and taxonomic classification.</title>
        <authorList>
            <person name="Goeker M."/>
        </authorList>
    </citation>
    <scope>NUCLEOTIDE SEQUENCE [LARGE SCALE GENOMIC DNA]</scope>
    <source>
        <strain evidence="2 3">DSM 4868</strain>
    </source>
</reference>
<accession>A0A4R2KHI8</accession>
<gene>
    <name evidence="2" type="ORF">EV655_11274</name>
</gene>
<proteinExistence type="predicted"/>
<dbReference type="InterPro" id="IPR000412">
    <property type="entry name" value="ABC_2_transport"/>
</dbReference>
<sequence>MLGWKMNGKGEQRPDPMEEAMFQASTSRSGTMGGLRLLALIYHGSVRHVRKSHGNALVGLLMNILQTVVFVAAFYAMFQVLGLKGAAIRGDFLLFLMSGIFLFLTFNKTMSAVIGSEGPTSPMMQHAPMNTIVAIGSAALGTLYIQLLSMFVVTFIYHAAVTPITVYDPVGAMAMVLLSWFSGLAIGMVFLAMKPWAPGFVGLVSMIFQRMNMIASGKMFVANMLPGSMLAMFDWNPLFHCIDQARGFTFINYNPHFSSIEYPLYVSIALIMVGLMGEFYTRKFASASWYARR</sequence>
<feature type="transmembrane region" description="Helical" evidence="1">
    <location>
        <begin position="213"/>
        <end position="233"/>
    </location>
</feature>
<feature type="transmembrane region" description="Helical" evidence="1">
    <location>
        <begin position="172"/>
        <end position="192"/>
    </location>
</feature>
<feature type="transmembrane region" description="Helical" evidence="1">
    <location>
        <begin position="127"/>
        <end position="160"/>
    </location>
</feature>
<feature type="transmembrane region" description="Helical" evidence="1">
    <location>
        <begin position="57"/>
        <end position="80"/>
    </location>
</feature>
<feature type="transmembrane region" description="Helical" evidence="1">
    <location>
        <begin position="86"/>
        <end position="106"/>
    </location>
</feature>
<dbReference type="Proteomes" id="UP000295142">
    <property type="component" value="Unassembled WGS sequence"/>
</dbReference>
<dbReference type="GO" id="GO:0043190">
    <property type="term" value="C:ATP-binding cassette (ABC) transporter complex"/>
    <property type="evidence" value="ECO:0007669"/>
    <property type="project" value="InterPro"/>
</dbReference>
<keyword evidence="1" id="KW-0472">Membrane</keyword>
<protein>
    <submittedName>
        <fullName evidence="2">ABC-type polysaccharide/polyol phosphate export permease</fullName>
    </submittedName>
</protein>
<dbReference type="PRINTS" id="PR00164">
    <property type="entry name" value="ABC2TRNSPORT"/>
</dbReference>
<comment type="caution">
    <text evidence="2">The sequence shown here is derived from an EMBL/GenBank/DDBJ whole genome shotgun (WGS) entry which is preliminary data.</text>
</comment>
<evidence type="ECO:0000313" key="3">
    <source>
        <dbReference type="Proteomes" id="UP000295142"/>
    </source>
</evidence>
<keyword evidence="1" id="KW-1133">Transmembrane helix</keyword>
<dbReference type="AlphaFoldDB" id="A0A4R2KHI8"/>
<dbReference type="EMBL" id="SLWW01000012">
    <property type="protein sequence ID" value="TCO69946.1"/>
    <property type="molecule type" value="Genomic_DNA"/>
</dbReference>
<name>A0A4R2KHI8_9RHOB</name>
<dbReference type="GO" id="GO:0140359">
    <property type="term" value="F:ABC-type transporter activity"/>
    <property type="evidence" value="ECO:0007669"/>
    <property type="project" value="InterPro"/>
</dbReference>
<keyword evidence="3" id="KW-1185">Reference proteome</keyword>
<evidence type="ECO:0000256" key="1">
    <source>
        <dbReference type="SAM" id="Phobius"/>
    </source>
</evidence>
<organism evidence="2 3">
    <name type="scientific">Rhodovulum euryhalinum</name>
    <dbReference type="NCBI Taxonomy" id="35805"/>
    <lineage>
        <taxon>Bacteria</taxon>
        <taxon>Pseudomonadati</taxon>
        <taxon>Pseudomonadota</taxon>
        <taxon>Alphaproteobacteria</taxon>
        <taxon>Rhodobacterales</taxon>
        <taxon>Paracoccaceae</taxon>
        <taxon>Rhodovulum</taxon>
    </lineage>
</organism>
<keyword evidence="1" id="KW-0812">Transmembrane</keyword>